<protein>
    <submittedName>
        <fullName evidence="4">COG1875 NYN ribonuclease and ATPase of PhoH family domains</fullName>
    </submittedName>
</protein>
<evidence type="ECO:0000313" key="4">
    <source>
        <dbReference type="EMBL" id="CAB4160120.1"/>
    </source>
</evidence>
<reference evidence="4" key="1">
    <citation type="submission" date="2020-04" db="EMBL/GenBank/DDBJ databases">
        <authorList>
            <person name="Chiriac C."/>
            <person name="Salcher M."/>
            <person name="Ghai R."/>
            <person name="Kavagutti S V."/>
        </authorList>
    </citation>
    <scope>NUCLEOTIDE SEQUENCE</scope>
</reference>
<dbReference type="InterPro" id="IPR027417">
    <property type="entry name" value="P-loop_NTPase"/>
</dbReference>
<evidence type="ECO:0000256" key="1">
    <source>
        <dbReference type="ARBA" id="ARBA00022741"/>
    </source>
</evidence>
<dbReference type="SUPFAM" id="SSF52540">
    <property type="entry name" value="P-loop containing nucleoside triphosphate hydrolases"/>
    <property type="match status" value="1"/>
</dbReference>
<dbReference type="InterPro" id="IPR051451">
    <property type="entry name" value="PhoH2-like"/>
</dbReference>
<dbReference type="InterPro" id="IPR003714">
    <property type="entry name" value="PhoH"/>
</dbReference>
<keyword evidence="2" id="KW-0067">ATP-binding</keyword>
<dbReference type="PANTHER" id="PTHR30473:SF2">
    <property type="entry name" value="PIN DOMAIN-CONTAINING PROTEIN"/>
    <property type="match status" value="1"/>
</dbReference>
<feature type="domain" description="PhoH-like protein" evidence="3">
    <location>
        <begin position="74"/>
        <end position="280"/>
    </location>
</feature>
<dbReference type="Pfam" id="PF02562">
    <property type="entry name" value="PhoH"/>
    <property type="match status" value="1"/>
</dbReference>
<keyword evidence="1" id="KW-0547">Nucleotide-binding</keyword>
<dbReference type="GO" id="GO:0005524">
    <property type="term" value="F:ATP binding"/>
    <property type="evidence" value="ECO:0007669"/>
    <property type="project" value="UniProtKB-KW"/>
</dbReference>
<proteinExistence type="predicted"/>
<dbReference type="EMBL" id="LR796696">
    <property type="protein sequence ID" value="CAB4160120.1"/>
    <property type="molecule type" value="Genomic_DNA"/>
</dbReference>
<dbReference type="PANTHER" id="PTHR30473">
    <property type="entry name" value="PROTEIN PHOH"/>
    <property type="match status" value="1"/>
</dbReference>
<dbReference type="Gene3D" id="3.40.50.300">
    <property type="entry name" value="P-loop containing nucleotide triphosphate hydrolases"/>
    <property type="match status" value="1"/>
</dbReference>
<evidence type="ECO:0000256" key="2">
    <source>
        <dbReference type="ARBA" id="ARBA00022840"/>
    </source>
</evidence>
<accession>A0A6J5NJW3</accession>
<sequence>MKFEEFEIESEFIDKLYSLKTFKQEEFGLSIKNGEYILLKSNDENQKTAVIYRMGHDCKVLNLPKKFNLNGFYPKDVNQSLYMSYLKEEQIQILCAIGPAGTGKTTIAIANAIEDMRSKKRKLILCKSTAMVKTNNSNAFGPVPGDVQEKYSPYIASFEIALQKVMGGVESKDYIKMMIEKGQIEFVPLEFTRGCTFDDCTLILDEVQNLNWHELKTLMSRLGENSKLILCGDPYQIDVGLKWEETGVYALINSQAFKQSDIVCLILLEKCYRGPIPELIYNIDKEINTILQ</sequence>
<organism evidence="4">
    <name type="scientific">uncultured Caudovirales phage</name>
    <dbReference type="NCBI Taxonomy" id="2100421"/>
    <lineage>
        <taxon>Viruses</taxon>
        <taxon>Duplodnaviria</taxon>
        <taxon>Heunggongvirae</taxon>
        <taxon>Uroviricota</taxon>
        <taxon>Caudoviricetes</taxon>
        <taxon>Peduoviridae</taxon>
        <taxon>Maltschvirus</taxon>
        <taxon>Maltschvirus maltsch</taxon>
    </lineage>
</organism>
<name>A0A6J5NJW3_9CAUD</name>
<evidence type="ECO:0000259" key="3">
    <source>
        <dbReference type="Pfam" id="PF02562"/>
    </source>
</evidence>
<gene>
    <name evidence="4" type="ORF">UFOVP724_80</name>
</gene>